<evidence type="ECO:0000256" key="2">
    <source>
        <dbReference type="SAM" id="Phobius"/>
    </source>
</evidence>
<keyword evidence="4" id="KW-1185">Reference proteome</keyword>
<evidence type="ECO:0000313" key="3">
    <source>
        <dbReference type="EMBL" id="CAH2218119.1"/>
    </source>
</evidence>
<dbReference type="Proteomes" id="UP000838756">
    <property type="component" value="Unassembled WGS sequence"/>
</dbReference>
<gene>
    <name evidence="3" type="primary">jg22420</name>
    <name evidence="3" type="ORF">PAEG_LOCUS5966</name>
</gene>
<keyword evidence="2" id="KW-1133">Transmembrane helix</keyword>
<keyword evidence="2" id="KW-0812">Transmembrane</keyword>
<comment type="caution">
    <text evidence="3">The sequence shown here is derived from an EMBL/GenBank/DDBJ whole genome shotgun (WGS) entry which is preliminary data.</text>
</comment>
<organism evidence="3 4">
    <name type="scientific">Pararge aegeria aegeria</name>
    <dbReference type="NCBI Taxonomy" id="348720"/>
    <lineage>
        <taxon>Eukaryota</taxon>
        <taxon>Metazoa</taxon>
        <taxon>Ecdysozoa</taxon>
        <taxon>Arthropoda</taxon>
        <taxon>Hexapoda</taxon>
        <taxon>Insecta</taxon>
        <taxon>Pterygota</taxon>
        <taxon>Neoptera</taxon>
        <taxon>Endopterygota</taxon>
        <taxon>Lepidoptera</taxon>
        <taxon>Glossata</taxon>
        <taxon>Ditrysia</taxon>
        <taxon>Papilionoidea</taxon>
        <taxon>Nymphalidae</taxon>
        <taxon>Satyrinae</taxon>
        <taxon>Satyrini</taxon>
        <taxon>Parargina</taxon>
        <taxon>Pararge</taxon>
    </lineage>
</organism>
<evidence type="ECO:0000256" key="1">
    <source>
        <dbReference type="SAM" id="MobiDB-lite"/>
    </source>
</evidence>
<proteinExistence type="predicted"/>
<accession>A0A8S4QRR2</accession>
<feature type="transmembrane region" description="Helical" evidence="2">
    <location>
        <begin position="101"/>
        <end position="123"/>
    </location>
</feature>
<dbReference type="EMBL" id="CAKXAJ010019072">
    <property type="protein sequence ID" value="CAH2218119.1"/>
    <property type="molecule type" value="Genomic_DNA"/>
</dbReference>
<protein>
    <submittedName>
        <fullName evidence="3">Jg22420 protein</fullName>
    </submittedName>
</protein>
<feature type="region of interest" description="Disordered" evidence="1">
    <location>
        <begin position="26"/>
        <end position="53"/>
    </location>
</feature>
<reference evidence="3" key="1">
    <citation type="submission" date="2022-03" db="EMBL/GenBank/DDBJ databases">
        <authorList>
            <person name="Lindestad O."/>
        </authorList>
    </citation>
    <scope>NUCLEOTIDE SEQUENCE</scope>
</reference>
<name>A0A8S4QRR2_9NEOP</name>
<dbReference type="AlphaFoldDB" id="A0A8S4QRR2"/>
<evidence type="ECO:0000313" key="4">
    <source>
        <dbReference type="Proteomes" id="UP000838756"/>
    </source>
</evidence>
<feature type="non-terminal residue" evidence="3">
    <location>
        <position position="1"/>
    </location>
</feature>
<keyword evidence="2" id="KW-0472">Membrane</keyword>
<sequence>DFYVFRFLDGHLPWIPPEGLLRCHRAGASARTPHEKSPRARRHRGIQSSQSRKLTRGSFCEGLGSVRRLSGCWWTFGLIIVKSERHDRGKSGPSSSPAKTLYWLCVYVLLGHIVGSDLIIRVVKDMHRS</sequence>